<protein>
    <recommendedName>
        <fullName evidence="1">DUF7718 domain-containing protein</fullName>
    </recommendedName>
</protein>
<dbReference type="AlphaFoldDB" id="A0A0G0VLV4"/>
<organism evidence="2 3">
    <name type="scientific">candidate division WWE3 bacterium GW2011_GWC2_41_23</name>
    <dbReference type="NCBI Taxonomy" id="1619123"/>
    <lineage>
        <taxon>Bacteria</taxon>
        <taxon>Katanobacteria</taxon>
    </lineage>
</organism>
<dbReference type="Proteomes" id="UP000033947">
    <property type="component" value="Unassembled WGS sequence"/>
</dbReference>
<evidence type="ECO:0000259" key="1">
    <source>
        <dbReference type="Pfam" id="PF24839"/>
    </source>
</evidence>
<evidence type="ECO:0000313" key="2">
    <source>
        <dbReference type="EMBL" id="KKS02020.1"/>
    </source>
</evidence>
<name>A0A0G0VLV4_UNCKA</name>
<evidence type="ECO:0000313" key="3">
    <source>
        <dbReference type="Proteomes" id="UP000033947"/>
    </source>
</evidence>
<feature type="domain" description="DUF7718" evidence="1">
    <location>
        <begin position="33"/>
        <end position="131"/>
    </location>
</feature>
<gene>
    <name evidence="2" type="ORF">UU55_C0018G0005</name>
</gene>
<sequence>MRPKLGKTRKKNKYPAKKVSATVKHDDFYISENNRLTYSYKLDVKNKIAEVTCVSLDIKIQDEWMTIVYYDSYHEGQLHRHPRISYFDPSDAPTMFGVKRKGSQNKLLRWAIKDIENNWLVYKQGFIKRSNISNNNTDIPEIELY</sequence>
<proteinExistence type="predicted"/>
<dbReference type="InterPro" id="IPR056135">
    <property type="entry name" value="DUF7718"/>
</dbReference>
<comment type="caution">
    <text evidence="2">The sequence shown here is derived from an EMBL/GenBank/DDBJ whole genome shotgun (WGS) entry which is preliminary data.</text>
</comment>
<dbReference type="Pfam" id="PF24839">
    <property type="entry name" value="DUF7718"/>
    <property type="match status" value="1"/>
</dbReference>
<reference evidence="2 3" key="1">
    <citation type="journal article" date="2015" name="Nature">
        <title>rRNA introns, odd ribosomes, and small enigmatic genomes across a large radiation of phyla.</title>
        <authorList>
            <person name="Brown C.T."/>
            <person name="Hug L.A."/>
            <person name="Thomas B.C."/>
            <person name="Sharon I."/>
            <person name="Castelle C.J."/>
            <person name="Singh A."/>
            <person name="Wilkins M.J."/>
            <person name="Williams K.H."/>
            <person name="Banfield J.F."/>
        </authorList>
    </citation>
    <scope>NUCLEOTIDE SEQUENCE [LARGE SCALE GENOMIC DNA]</scope>
</reference>
<accession>A0A0G0VLV4</accession>
<dbReference type="EMBL" id="LCBB01000018">
    <property type="protein sequence ID" value="KKS02020.1"/>
    <property type="molecule type" value="Genomic_DNA"/>
</dbReference>